<name>A0A2T6BF96_9RHOB</name>
<evidence type="ECO:0000256" key="5">
    <source>
        <dbReference type="SAM" id="Phobius"/>
    </source>
</evidence>
<keyword evidence="8" id="KW-1185">Reference proteome</keyword>
<reference evidence="7 8" key="1">
    <citation type="submission" date="2018-04" db="EMBL/GenBank/DDBJ databases">
        <title>Genomic Encyclopedia of Archaeal and Bacterial Type Strains, Phase II (KMG-II): from individual species to whole genera.</title>
        <authorList>
            <person name="Goeker M."/>
        </authorList>
    </citation>
    <scope>NUCLEOTIDE SEQUENCE [LARGE SCALE GENOMIC DNA]</scope>
    <source>
        <strain evidence="7 8">DSM 100977</strain>
    </source>
</reference>
<comment type="subcellular location">
    <subcellularLocation>
        <location evidence="1">Membrane</location>
        <topology evidence="1">Multi-pass membrane protein</topology>
    </subcellularLocation>
</comment>
<protein>
    <submittedName>
        <fullName evidence="7">Fucose permease</fullName>
    </submittedName>
</protein>
<dbReference type="GO" id="GO:0016020">
    <property type="term" value="C:membrane"/>
    <property type="evidence" value="ECO:0007669"/>
    <property type="project" value="UniProtKB-SubCell"/>
</dbReference>
<evidence type="ECO:0000256" key="2">
    <source>
        <dbReference type="ARBA" id="ARBA00022692"/>
    </source>
</evidence>
<feature type="transmembrane region" description="Helical" evidence="5">
    <location>
        <begin position="264"/>
        <end position="284"/>
    </location>
</feature>
<dbReference type="GO" id="GO:0022857">
    <property type="term" value="F:transmembrane transporter activity"/>
    <property type="evidence" value="ECO:0007669"/>
    <property type="project" value="InterPro"/>
</dbReference>
<dbReference type="InterPro" id="IPR036259">
    <property type="entry name" value="MFS_trans_sf"/>
</dbReference>
<dbReference type="InterPro" id="IPR020846">
    <property type="entry name" value="MFS_dom"/>
</dbReference>
<dbReference type="InterPro" id="IPR011701">
    <property type="entry name" value="MFS"/>
</dbReference>
<feature type="transmembrane region" description="Helical" evidence="5">
    <location>
        <begin position="195"/>
        <end position="213"/>
    </location>
</feature>
<evidence type="ECO:0000256" key="3">
    <source>
        <dbReference type="ARBA" id="ARBA00022989"/>
    </source>
</evidence>
<gene>
    <name evidence="7" type="ORF">C8N43_3539</name>
</gene>
<evidence type="ECO:0000313" key="8">
    <source>
        <dbReference type="Proteomes" id="UP000243978"/>
    </source>
</evidence>
<feature type="transmembrane region" description="Helical" evidence="5">
    <location>
        <begin position="43"/>
        <end position="66"/>
    </location>
</feature>
<organism evidence="7 8">
    <name type="scientific">Litoreibacter ponti</name>
    <dbReference type="NCBI Taxonomy" id="1510457"/>
    <lineage>
        <taxon>Bacteria</taxon>
        <taxon>Pseudomonadati</taxon>
        <taxon>Pseudomonadota</taxon>
        <taxon>Alphaproteobacteria</taxon>
        <taxon>Rhodobacterales</taxon>
        <taxon>Roseobacteraceae</taxon>
        <taxon>Litoreibacter</taxon>
    </lineage>
</organism>
<dbReference type="Pfam" id="PF07690">
    <property type="entry name" value="MFS_1"/>
    <property type="match status" value="1"/>
</dbReference>
<evidence type="ECO:0000256" key="4">
    <source>
        <dbReference type="ARBA" id="ARBA00023136"/>
    </source>
</evidence>
<dbReference type="RefSeq" id="WP_107847023.1">
    <property type="nucleotide sequence ID" value="NZ_QBKS01000002.1"/>
</dbReference>
<evidence type="ECO:0000259" key="6">
    <source>
        <dbReference type="PROSITE" id="PS50850"/>
    </source>
</evidence>
<feature type="transmembrane region" description="Helical" evidence="5">
    <location>
        <begin position="98"/>
        <end position="118"/>
    </location>
</feature>
<feature type="transmembrane region" description="Helical" evidence="5">
    <location>
        <begin position="130"/>
        <end position="150"/>
    </location>
</feature>
<dbReference type="InterPro" id="IPR051788">
    <property type="entry name" value="MFS_Transporter"/>
</dbReference>
<dbReference type="AlphaFoldDB" id="A0A2T6BF96"/>
<feature type="transmembrane region" description="Helical" evidence="5">
    <location>
        <begin position="233"/>
        <end position="252"/>
    </location>
</feature>
<dbReference type="SUPFAM" id="SSF103473">
    <property type="entry name" value="MFS general substrate transporter"/>
    <property type="match status" value="1"/>
</dbReference>
<feature type="transmembrane region" description="Helical" evidence="5">
    <location>
        <begin position="156"/>
        <end position="175"/>
    </location>
</feature>
<dbReference type="PROSITE" id="PS50850">
    <property type="entry name" value="MFS"/>
    <property type="match status" value="1"/>
</dbReference>
<dbReference type="EMBL" id="QBKS01000002">
    <property type="protein sequence ID" value="PTX54719.1"/>
    <property type="molecule type" value="Genomic_DNA"/>
</dbReference>
<keyword evidence="4 5" id="KW-0472">Membrane</keyword>
<proteinExistence type="predicted"/>
<comment type="caution">
    <text evidence="7">The sequence shown here is derived from an EMBL/GenBank/DDBJ whole genome shotgun (WGS) entry which is preliminary data.</text>
</comment>
<keyword evidence="3 5" id="KW-1133">Transmembrane helix</keyword>
<feature type="transmembrane region" description="Helical" evidence="5">
    <location>
        <begin position="12"/>
        <end position="31"/>
    </location>
</feature>
<dbReference type="OrthoDB" id="5526080at2"/>
<dbReference type="PANTHER" id="PTHR23514">
    <property type="entry name" value="BYPASS OF STOP CODON PROTEIN 6"/>
    <property type="match status" value="1"/>
</dbReference>
<evidence type="ECO:0000256" key="1">
    <source>
        <dbReference type="ARBA" id="ARBA00004141"/>
    </source>
</evidence>
<accession>A0A2T6BF96</accession>
<feature type="transmembrane region" description="Helical" evidence="5">
    <location>
        <begin position="290"/>
        <end position="312"/>
    </location>
</feature>
<dbReference type="Gene3D" id="1.20.1250.20">
    <property type="entry name" value="MFS general substrate transporter like domains"/>
    <property type="match status" value="2"/>
</dbReference>
<feature type="transmembrane region" description="Helical" evidence="5">
    <location>
        <begin position="324"/>
        <end position="346"/>
    </location>
</feature>
<dbReference type="PANTHER" id="PTHR23514:SF13">
    <property type="entry name" value="INNER MEMBRANE PROTEIN YBJJ"/>
    <property type="match status" value="1"/>
</dbReference>
<feature type="transmembrane region" description="Helical" evidence="5">
    <location>
        <begin position="73"/>
        <end position="92"/>
    </location>
</feature>
<evidence type="ECO:0000313" key="7">
    <source>
        <dbReference type="EMBL" id="PTX54719.1"/>
    </source>
</evidence>
<dbReference type="Proteomes" id="UP000243978">
    <property type="component" value="Unassembled WGS sequence"/>
</dbReference>
<feature type="transmembrane region" description="Helical" evidence="5">
    <location>
        <begin position="352"/>
        <end position="371"/>
    </location>
</feature>
<feature type="domain" description="Major facilitator superfamily (MFS) profile" evidence="6">
    <location>
        <begin position="161"/>
        <end position="378"/>
    </location>
</feature>
<sequence>MSVRTALALSRTPALGFVVVGLYWGGLATLVPELKARIGASDAQFGLLLLGTSIGLLTTMVLAPALDRAMGQWSMVVAAVALAAAFLAPGLVVTPLGFFVAMIFCGMASGMLDVIMNARVSELETAHARPLMNANHGVFSVAYACAALGTGLAREAALPPVAVFLVIGGLVLSFAWRMRMAPAPVDEAPEGADGFPYGVVLLCGAIVLVAFMTEASVEAWSALHIERTLGGRAAEGALGPAMLGITMAVGRFGGQAVSERMSDLAVIFAGCALAVMGVSFVALAQVTWVAYAGFGMMGLGVSAIGPIGLALVGRMVPPHVRTKAISRAAVMGFFGFFLAPAAMGVISEGFGLRVAFAAIGVLLLALIPLALEIRRRGP</sequence>
<keyword evidence="2 5" id="KW-0812">Transmembrane</keyword>